<dbReference type="AlphaFoldDB" id="A0A843ULM0"/>
<dbReference type="SUPFAM" id="SSF51695">
    <property type="entry name" value="PLC-like phosphodiesterases"/>
    <property type="match status" value="1"/>
</dbReference>
<sequence length="410" mass="44733">NFSVISHNGASGVYPGCTDLAYKQAVDDGADYIDCPVQVTKDGTLVCLNSADLTLSTTAATSSFNSRFSVIPDIQSDRGIFTFNLTWQEIQKSLKPDISNPQLKYQLLRNPLYKNAGNFMTFTDFLAFAKDKAISGVLIGIENAAFLAEHLGFSVIDAVLKALDNAGYNNQTRLEVIIQSRDSSVLMKMRQKTNYKLVYMIDEFIRDASPSSMKDIAGFAHSVAIHKESIYPKSAGFIVAKTEIAAKFKSANISVFGYLFANEFTSQPWDFYSDATMEIKEYVQQAGVDGIITDFPRTAVAYRRNSCLNLGHKTPRYMLLVEPAALLAILPPQAMPPALPPMPTLTVADLVEPPLPPASLNMPSSLGATVSPAPVTPNGEPFYSVSLHVSLLLTMASFLLIQCGAGWVLR</sequence>
<evidence type="ECO:0000256" key="4">
    <source>
        <dbReference type="ARBA" id="ARBA00022798"/>
    </source>
</evidence>
<dbReference type="InterPro" id="IPR017946">
    <property type="entry name" value="PLC-like_Pdiesterase_TIM-brl"/>
</dbReference>
<feature type="domain" description="GP-PDE" evidence="9">
    <location>
        <begin position="2"/>
        <end position="303"/>
    </location>
</feature>
<keyword evidence="11" id="KW-1185">Reference proteome</keyword>
<dbReference type="OrthoDB" id="1058301at2759"/>
<dbReference type="CDD" id="cd08604">
    <property type="entry name" value="GDPD_SHV3_repeat_2"/>
    <property type="match status" value="1"/>
</dbReference>
<feature type="non-terminal residue" evidence="10">
    <location>
        <position position="1"/>
    </location>
</feature>
<keyword evidence="5" id="KW-0378">Hydrolase</keyword>
<keyword evidence="4" id="KW-0319">Glycerol metabolism</keyword>
<keyword evidence="8" id="KW-0812">Transmembrane</keyword>
<dbReference type="Pfam" id="PF03009">
    <property type="entry name" value="GDPD"/>
    <property type="match status" value="1"/>
</dbReference>
<accession>A0A843ULM0</accession>
<name>A0A843ULM0_COLES</name>
<evidence type="ECO:0000256" key="5">
    <source>
        <dbReference type="ARBA" id="ARBA00022801"/>
    </source>
</evidence>
<dbReference type="Gene3D" id="3.20.20.190">
    <property type="entry name" value="Phosphatidylinositol (PI) phosphodiesterase"/>
    <property type="match status" value="1"/>
</dbReference>
<dbReference type="GO" id="GO:0006071">
    <property type="term" value="P:glycerol metabolic process"/>
    <property type="evidence" value="ECO:0007669"/>
    <property type="project" value="UniProtKB-KW"/>
</dbReference>
<evidence type="ECO:0000256" key="6">
    <source>
        <dbReference type="ARBA" id="ARBA00023180"/>
    </source>
</evidence>
<evidence type="ECO:0000313" key="11">
    <source>
        <dbReference type="Proteomes" id="UP000652761"/>
    </source>
</evidence>
<comment type="caution">
    <text evidence="10">The sequence shown here is derived from an EMBL/GenBank/DDBJ whole genome shotgun (WGS) entry which is preliminary data.</text>
</comment>
<dbReference type="PANTHER" id="PTHR43620">
    <property type="entry name" value="GLYCEROPHOSPHORYL DIESTER PHOSPHODIESTERASE"/>
    <property type="match status" value="1"/>
</dbReference>
<evidence type="ECO:0000313" key="10">
    <source>
        <dbReference type="EMBL" id="MQL84251.1"/>
    </source>
</evidence>
<keyword evidence="8" id="KW-1133">Transmembrane helix</keyword>
<reference evidence="10" key="1">
    <citation type="submission" date="2017-07" db="EMBL/GenBank/DDBJ databases">
        <title>Taro Niue Genome Assembly and Annotation.</title>
        <authorList>
            <person name="Atibalentja N."/>
            <person name="Keating K."/>
            <person name="Fields C.J."/>
        </authorList>
    </citation>
    <scope>NUCLEOTIDE SEQUENCE</scope>
    <source>
        <strain evidence="10">Niue_2</strain>
        <tissue evidence="10">Leaf</tissue>
    </source>
</reference>
<dbReference type="PROSITE" id="PS51704">
    <property type="entry name" value="GP_PDE"/>
    <property type="match status" value="1"/>
</dbReference>
<proteinExistence type="inferred from homology"/>
<feature type="non-terminal residue" evidence="10">
    <location>
        <position position="410"/>
    </location>
</feature>
<dbReference type="EMBL" id="NMUH01000749">
    <property type="protein sequence ID" value="MQL84251.1"/>
    <property type="molecule type" value="Genomic_DNA"/>
</dbReference>
<keyword evidence="8" id="KW-0472">Membrane</keyword>
<dbReference type="GO" id="GO:0008889">
    <property type="term" value="F:glycerophosphodiester phosphodiesterase activity"/>
    <property type="evidence" value="ECO:0007669"/>
    <property type="project" value="UniProtKB-EC"/>
</dbReference>
<comment type="similarity">
    <text evidence="1">Belongs to the glycerophosphoryl diester phosphodiesterase family.</text>
</comment>
<comment type="catalytic activity">
    <reaction evidence="7">
        <text>a sn-glycero-3-phosphodiester + H2O = an alcohol + sn-glycerol 3-phosphate + H(+)</text>
        <dbReference type="Rhea" id="RHEA:12969"/>
        <dbReference type="ChEBI" id="CHEBI:15377"/>
        <dbReference type="ChEBI" id="CHEBI:15378"/>
        <dbReference type="ChEBI" id="CHEBI:30879"/>
        <dbReference type="ChEBI" id="CHEBI:57597"/>
        <dbReference type="ChEBI" id="CHEBI:83408"/>
        <dbReference type="EC" id="3.1.4.46"/>
    </reaction>
</comment>
<evidence type="ECO:0000259" key="9">
    <source>
        <dbReference type="PROSITE" id="PS51704"/>
    </source>
</evidence>
<evidence type="ECO:0000256" key="8">
    <source>
        <dbReference type="SAM" id="Phobius"/>
    </source>
</evidence>
<dbReference type="FunFam" id="3.20.20.190:FF:000011">
    <property type="entry name" value="Glycerophosphodiester phosphodiesterase GDPDL3"/>
    <property type="match status" value="1"/>
</dbReference>
<protein>
    <recommendedName>
        <fullName evidence="2">glycerophosphodiester phosphodiesterase</fullName>
        <ecNumber evidence="2">3.1.4.46</ecNumber>
    </recommendedName>
</protein>
<dbReference type="EC" id="3.1.4.46" evidence="2"/>
<evidence type="ECO:0000256" key="1">
    <source>
        <dbReference type="ARBA" id="ARBA00007277"/>
    </source>
</evidence>
<keyword evidence="3" id="KW-0732">Signal</keyword>
<feature type="transmembrane region" description="Helical" evidence="8">
    <location>
        <begin position="387"/>
        <end position="409"/>
    </location>
</feature>
<keyword evidence="6" id="KW-0325">Glycoprotein</keyword>
<evidence type="ECO:0000256" key="3">
    <source>
        <dbReference type="ARBA" id="ARBA00022729"/>
    </source>
</evidence>
<organism evidence="10 11">
    <name type="scientific">Colocasia esculenta</name>
    <name type="common">Wild taro</name>
    <name type="synonym">Arum esculentum</name>
    <dbReference type="NCBI Taxonomy" id="4460"/>
    <lineage>
        <taxon>Eukaryota</taxon>
        <taxon>Viridiplantae</taxon>
        <taxon>Streptophyta</taxon>
        <taxon>Embryophyta</taxon>
        <taxon>Tracheophyta</taxon>
        <taxon>Spermatophyta</taxon>
        <taxon>Magnoliopsida</taxon>
        <taxon>Liliopsida</taxon>
        <taxon>Araceae</taxon>
        <taxon>Aroideae</taxon>
        <taxon>Colocasieae</taxon>
        <taxon>Colocasia</taxon>
    </lineage>
</organism>
<evidence type="ECO:0000256" key="2">
    <source>
        <dbReference type="ARBA" id="ARBA00012247"/>
    </source>
</evidence>
<dbReference type="GO" id="GO:0006629">
    <property type="term" value="P:lipid metabolic process"/>
    <property type="evidence" value="ECO:0007669"/>
    <property type="project" value="InterPro"/>
</dbReference>
<dbReference type="InterPro" id="IPR030395">
    <property type="entry name" value="GP_PDE_dom"/>
</dbReference>
<dbReference type="PANTHER" id="PTHR43620:SF7">
    <property type="entry name" value="GLYCEROPHOSPHODIESTER PHOSPHODIESTERASE GDPD5-RELATED"/>
    <property type="match status" value="1"/>
</dbReference>
<evidence type="ECO:0000256" key="7">
    <source>
        <dbReference type="ARBA" id="ARBA00047512"/>
    </source>
</evidence>
<gene>
    <name evidence="10" type="ORF">Taro_016765</name>
</gene>
<dbReference type="Proteomes" id="UP000652761">
    <property type="component" value="Unassembled WGS sequence"/>
</dbReference>